<evidence type="ECO:0000313" key="6">
    <source>
        <dbReference type="EMBL" id="KZT57958.1"/>
    </source>
</evidence>
<reference evidence="6 7" key="1">
    <citation type="journal article" date="2016" name="Mol. Biol. Evol.">
        <title>Comparative Genomics of Early-Diverging Mushroom-Forming Fungi Provides Insights into the Origins of Lignocellulose Decay Capabilities.</title>
        <authorList>
            <person name="Nagy L.G."/>
            <person name="Riley R."/>
            <person name="Tritt A."/>
            <person name="Adam C."/>
            <person name="Daum C."/>
            <person name="Floudas D."/>
            <person name="Sun H."/>
            <person name="Yadav J.S."/>
            <person name="Pangilinan J."/>
            <person name="Larsson K.H."/>
            <person name="Matsuura K."/>
            <person name="Barry K."/>
            <person name="Labutti K."/>
            <person name="Kuo R."/>
            <person name="Ohm R.A."/>
            <person name="Bhattacharya S.S."/>
            <person name="Shirouzu T."/>
            <person name="Yoshinaga Y."/>
            <person name="Martin F.M."/>
            <person name="Grigoriev I.V."/>
            <person name="Hibbett D.S."/>
        </authorList>
    </citation>
    <scope>NUCLEOTIDE SEQUENCE [LARGE SCALE GENOMIC DNA]</scope>
    <source>
        <strain evidence="6 7">HHB12733</strain>
    </source>
</reference>
<dbReference type="GO" id="GO:0051082">
    <property type="term" value="F:unfolded protein binding"/>
    <property type="evidence" value="ECO:0007669"/>
    <property type="project" value="TreeGrafter"/>
</dbReference>
<comment type="similarity">
    <text evidence="2">Belongs to the CIA30 family.</text>
</comment>
<dbReference type="PANTHER" id="PTHR13194:SF18">
    <property type="entry name" value="COMPLEX I INTERMEDIATE-ASSOCIATED PROTEIN 30, MITOCHONDRIAL"/>
    <property type="match status" value="1"/>
</dbReference>
<evidence type="ECO:0000256" key="1">
    <source>
        <dbReference type="ARBA" id="ARBA00004173"/>
    </source>
</evidence>
<evidence type="ECO:0000256" key="3">
    <source>
        <dbReference type="ARBA" id="ARBA00023128"/>
    </source>
</evidence>
<dbReference type="InterPro" id="IPR008979">
    <property type="entry name" value="Galactose-bd-like_sf"/>
</dbReference>
<name>A0A165GE76_9BASI</name>
<sequence>MASVQDAVSKTLAADPVPPRVPLPLFTFHTPEDIQRFALGCDADINGYSTVHLDLAPEGHGRFWGNMSTKVHPKLVGKMNSGYAALRSKKRTSLFGELTFDVGRHKYLHLRVKAGGEKLTRGAYFVNLQTETPITSDIWQHRLFMRGEGSWEDIVIPFRSFILTNYGVRVPGHLEMNTEKLRTVGISLLGGKFGVNGDYELCIDSISAVHEVCSFHLSLSTFHFPLCTSHLPPPTSSASRDQQSN</sequence>
<dbReference type="Proteomes" id="UP000076842">
    <property type="component" value="Unassembled WGS sequence"/>
</dbReference>
<accession>A0A165GE76</accession>
<evidence type="ECO:0000313" key="7">
    <source>
        <dbReference type="Proteomes" id="UP000076842"/>
    </source>
</evidence>
<dbReference type="InParanoid" id="A0A165GE76"/>
<gene>
    <name evidence="6" type="ORF">CALCODRAFT_433524</name>
</gene>
<protein>
    <submittedName>
        <fullName evidence="6">CIA30-domain-containing protein</fullName>
    </submittedName>
</protein>
<evidence type="ECO:0000256" key="4">
    <source>
        <dbReference type="ARBA" id="ARBA00023186"/>
    </source>
</evidence>
<feature type="domain" description="NADH:ubiquinone oxidoreductase intermediate-associated protein 30" evidence="5">
    <location>
        <begin position="26"/>
        <end position="203"/>
    </location>
</feature>
<dbReference type="GO" id="GO:0005739">
    <property type="term" value="C:mitochondrion"/>
    <property type="evidence" value="ECO:0007669"/>
    <property type="project" value="UniProtKB-SubCell"/>
</dbReference>
<keyword evidence="3" id="KW-0496">Mitochondrion</keyword>
<evidence type="ECO:0000256" key="2">
    <source>
        <dbReference type="ARBA" id="ARBA00007884"/>
    </source>
</evidence>
<dbReference type="STRING" id="1353952.A0A165GE76"/>
<dbReference type="PANTHER" id="PTHR13194">
    <property type="entry name" value="COMPLEX I INTERMEDIATE-ASSOCIATED PROTEIN 30"/>
    <property type="match status" value="1"/>
</dbReference>
<dbReference type="InterPro" id="IPR013857">
    <property type="entry name" value="NADH-UbQ_OxRdtase-assoc_prot30"/>
</dbReference>
<dbReference type="SUPFAM" id="SSF49785">
    <property type="entry name" value="Galactose-binding domain-like"/>
    <property type="match status" value="1"/>
</dbReference>
<evidence type="ECO:0000259" key="5">
    <source>
        <dbReference type="Pfam" id="PF08547"/>
    </source>
</evidence>
<dbReference type="GO" id="GO:0006120">
    <property type="term" value="P:mitochondrial electron transport, NADH to ubiquinone"/>
    <property type="evidence" value="ECO:0007669"/>
    <property type="project" value="TreeGrafter"/>
</dbReference>
<dbReference type="AlphaFoldDB" id="A0A165GE76"/>
<comment type="subcellular location">
    <subcellularLocation>
        <location evidence="1">Mitochondrion</location>
    </subcellularLocation>
</comment>
<dbReference type="GO" id="GO:0010257">
    <property type="term" value="P:NADH dehydrogenase complex assembly"/>
    <property type="evidence" value="ECO:0007669"/>
    <property type="project" value="TreeGrafter"/>
</dbReference>
<dbReference type="EMBL" id="KV423957">
    <property type="protein sequence ID" value="KZT57958.1"/>
    <property type="molecule type" value="Genomic_DNA"/>
</dbReference>
<proteinExistence type="inferred from homology"/>
<dbReference type="InterPro" id="IPR039131">
    <property type="entry name" value="NDUFAF1"/>
</dbReference>
<keyword evidence="7" id="KW-1185">Reference proteome</keyword>
<keyword evidence="4" id="KW-0143">Chaperone</keyword>
<dbReference type="Pfam" id="PF08547">
    <property type="entry name" value="CIA30"/>
    <property type="match status" value="1"/>
</dbReference>
<dbReference type="OrthoDB" id="42561at2759"/>
<organism evidence="6 7">
    <name type="scientific">Calocera cornea HHB12733</name>
    <dbReference type="NCBI Taxonomy" id="1353952"/>
    <lineage>
        <taxon>Eukaryota</taxon>
        <taxon>Fungi</taxon>
        <taxon>Dikarya</taxon>
        <taxon>Basidiomycota</taxon>
        <taxon>Agaricomycotina</taxon>
        <taxon>Dacrymycetes</taxon>
        <taxon>Dacrymycetales</taxon>
        <taxon>Dacrymycetaceae</taxon>
        <taxon>Calocera</taxon>
    </lineage>
</organism>